<keyword evidence="6" id="KW-0539">Nucleus</keyword>
<dbReference type="GO" id="GO:0008270">
    <property type="term" value="F:zinc ion binding"/>
    <property type="evidence" value="ECO:0007669"/>
    <property type="project" value="UniProtKB-KW"/>
</dbReference>
<evidence type="ECO:0000256" key="8">
    <source>
        <dbReference type="SAM" id="Phobius"/>
    </source>
</evidence>
<dbReference type="OrthoDB" id="3945418at2759"/>
<keyword evidence="4" id="KW-0863">Zinc-finger</keyword>
<dbReference type="Proteomes" id="UP001147746">
    <property type="component" value="Unassembled WGS sequence"/>
</dbReference>
<evidence type="ECO:0000256" key="5">
    <source>
        <dbReference type="ARBA" id="ARBA00022833"/>
    </source>
</evidence>
<gene>
    <name evidence="10" type="ORF">N7476_002749</name>
</gene>
<dbReference type="AlphaFoldDB" id="A0A9W9Q4C5"/>
<sequence length="645" mass="71484">MRLHENDTRDPSTTLENGQPHRGQSQAPAPINSVTGAPALRQSNPLGQPTFSEPPNFFESDNLLEWLMSDINGASIVPLPLIDFPGSSNTTDNLHFPVSADMEAQVAQPTQGPGNMALDQIYKLIDDLSRKLNSDVHHSGFTSAFLDASLHEFFKRVSPSFPVIHEQTFSLQRSIPPLLLNMVALGSLFVCESGAVEKGEMLWRLGHTAVATSWQTLIEIRGLWDACDGVQLVLTALLGQTYALLSSNVNIRTTASVFHGLGFYWARTSGMFSVRDVVSEGMPSIESPDAEKNAVWRSWAAAEVQRRAILGHYVLDGLISQASGSPASARHLINSLETTCSETVFAAETADEWISEMMRSTSVRIPVSEAFSRVFSSGYTTMPLQLSQFSIFVIIEGLQSLISDLHEVRGVVFGTVSQQQVIRALLNIYEGNIASLSPSPNIHHLQILIRWHCVLIEMTAPSISIYRWLCNRYQLPQMLGGIHAKGSADHLDLTHWTRRADCYRAVLHAIAITRLLNDLPLSQAYTMHIPTAVFTSAMVMAIICLLSQSMIRIPAKYNWLDVWSRQLIENEVEEFPLQSPSMEDLFKELTCDGTDTIVSINLLDEINSLQIILRTVASKWGISAQMEDIIGRLATLARERHDPPT</sequence>
<comment type="caution">
    <text evidence="10">The sequence shown here is derived from an EMBL/GenBank/DDBJ whole genome shotgun (WGS) entry which is preliminary data.</text>
</comment>
<dbReference type="CDD" id="cd12148">
    <property type="entry name" value="fungal_TF_MHR"/>
    <property type="match status" value="1"/>
</dbReference>
<keyword evidence="8" id="KW-0472">Membrane</keyword>
<feature type="compositionally biased region" description="Basic and acidic residues" evidence="7">
    <location>
        <begin position="1"/>
        <end position="10"/>
    </location>
</feature>
<evidence type="ECO:0000259" key="9">
    <source>
        <dbReference type="Pfam" id="PF04082"/>
    </source>
</evidence>
<feature type="compositionally biased region" description="Polar residues" evidence="7">
    <location>
        <begin position="11"/>
        <end position="53"/>
    </location>
</feature>
<evidence type="ECO:0000256" key="1">
    <source>
        <dbReference type="ARBA" id="ARBA00004123"/>
    </source>
</evidence>
<keyword evidence="3" id="KW-0677">Repeat</keyword>
<reference evidence="10" key="2">
    <citation type="journal article" date="2023" name="IMA Fungus">
        <title>Comparative genomic study of the Penicillium genus elucidates a diverse pangenome and 15 lateral gene transfer events.</title>
        <authorList>
            <person name="Petersen C."/>
            <person name="Sorensen T."/>
            <person name="Nielsen M.R."/>
            <person name="Sondergaard T.E."/>
            <person name="Sorensen J.L."/>
            <person name="Fitzpatrick D.A."/>
            <person name="Frisvad J.C."/>
            <person name="Nielsen K.L."/>
        </authorList>
    </citation>
    <scope>NUCLEOTIDE SEQUENCE</scope>
    <source>
        <strain evidence="10">IBT 21472</strain>
    </source>
</reference>
<keyword evidence="11" id="KW-1185">Reference proteome</keyword>
<feature type="transmembrane region" description="Helical" evidence="8">
    <location>
        <begin position="525"/>
        <end position="546"/>
    </location>
</feature>
<reference evidence="10" key="1">
    <citation type="submission" date="2022-12" db="EMBL/GenBank/DDBJ databases">
        <authorList>
            <person name="Petersen C."/>
        </authorList>
    </citation>
    <scope>NUCLEOTIDE SEQUENCE</scope>
    <source>
        <strain evidence="10">IBT 21472</strain>
    </source>
</reference>
<keyword evidence="8" id="KW-1133">Transmembrane helix</keyword>
<dbReference type="GO" id="GO:0006351">
    <property type="term" value="P:DNA-templated transcription"/>
    <property type="evidence" value="ECO:0007669"/>
    <property type="project" value="InterPro"/>
</dbReference>
<dbReference type="GO" id="GO:0005634">
    <property type="term" value="C:nucleus"/>
    <property type="evidence" value="ECO:0007669"/>
    <property type="project" value="UniProtKB-SubCell"/>
</dbReference>
<accession>A0A9W9Q4C5</accession>
<evidence type="ECO:0000256" key="7">
    <source>
        <dbReference type="SAM" id="MobiDB-lite"/>
    </source>
</evidence>
<dbReference type="Pfam" id="PF04082">
    <property type="entry name" value="Fungal_trans"/>
    <property type="match status" value="1"/>
</dbReference>
<dbReference type="GO" id="GO:0000978">
    <property type="term" value="F:RNA polymerase II cis-regulatory region sequence-specific DNA binding"/>
    <property type="evidence" value="ECO:0007669"/>
    <property type="project" value="InterPro"/>
</dbReference>
<dbReference type="InterPro" id="IPR051059">
    <property type="entry name" value="VerF-like"/>
</dbReference>
<keyword evidence="8" id="KW-0812">Transmembrane</keyword>
<evidence type="ECO:0000256" key="2">
    <source>
        <dbReference type="ARBA" id="ARBA00022723"/>
    </source>
</evidence>
<dbReference type="PANTHER" id="PTHR40626">
    <property type="entry name" value="MIP31509P"/>
    <property type="match status" value="1"/>
</dbReference>
<keyword evidence="2" id="KW-0479">Metal-binding</keyword>
<comment type="subcellular location">
    <subcellularLocation>
        <location evidence="1">Nucleus</location>
    </subcellularLocation>
</comment>
<evidence type="ECO:0000256" key="3">
    <source>
        <dbReference type="ARBA" id="ARBA00022737"/>
    </source>
</evidence>
<evidence type="ECO:0000313" key="10">
    <source>
        <dbReference type="EMBL" id="KAJ5324149.1"/>
    </source>
</evidence>
<evidence type="ECO:0000313" key="11">
    <source>
        <dbReference type="Proteomes" id="UP001147746"/>
    </source>
</evidence>
<feature type="region of interest" description="Disordered" evidence="7">
    <location>
        <begin position="1"/>
        <end position="54"/>
    </location>
</feature>
<dbReference type="PANTHER" id="PTHR40626:SF14">
    <property type="entry name" value="C2H2 TYPE ZINC FINGER DOMAIN PROTEIN (AFU_ORTHOLOGUE AFUA_1G02360)"/>
    <property type="match status" value="1"/>
</dbReference>
<feature type="domain" description="Xylanolytic transcriptional activator regulatory" evidence="9">
    <location>
        <begin position="150"/>
        <end position="353"/>
    </location>
</feature>
<proteinExistence type="predicted"/>
<dbReference type="EMBL" id="JAPZBO010000002">
    <property type="protein sequence ID" value="KAJ5324149.1"/>
    <property type="molecule type" value="Genomic_DNA"/>
</dbReference>
<keyword evidence="5" id="KW-0862">Zinc</keyword>
<dbReference type="GO" id="GO:0000981">
    <property type="term" value="F:DNA-binding transcription factor activity, RNA polymerase II-specific"/>
    <property type="evidence" value="ECO:0007669"/>
    <property type="project" value="InterPro"/>
</dbReference>
<name>A0A9W9Q4C5_9EURO</name>
<evidence type="ECO:0000256" key="6">
    <source>
        <dbReference type="ARBA" id="ARBA00023242"/>
    </source>
</evidence>
<evidence type="ECO:0000256" key="4">
    <source>
        <dbReference type="ARBA" id="ARBA00022771"/>
    </source>
</evidence>
<dbReference type="InterPro" id="IPR007219">
    <property type="entry name" value="XnlR_reg_dom"/>
</dbReference>
<dbReference type="GO" id="GO:0000785">
    <property type="term" value="C:chromatin"/>
    <property type="evidence" value="ECO:0007669"/>
    <property type="project" value="TreeGrafter"/>
</dbReference>
<organism evidence="10 11">
    <name type="scientific">Penicillium atrosanguineum</name>
    <dbReference type="NCBI Taxonomy" id="1132637"/>
    <lineage>
        <taxon>Eukaryota</taxon>
        <taxon>Fungi</taxon>
        <taxon>Dikarya</taxon>
        <taxon>Ascomycota</taxon>
        <taxon>Pezizomycotina</taxon>
        <taxon>Eurotiomycetes</taxon>
        <taxon>Eurotiomycetidae</taxon>
        <taxon>Eurotiales</taxon>
        <taxon>Aspergillaceae</taxon>
        <taxon>Penicillium</taxon>
    </lineage>
</organism>
<protein>
    <recommendedName>
        <fullName evidence="9">Xylanolytic transcriptional activator regulatory domain-containing protein</fullName>
    </recommendedName>
</protein>